<keyword evidence="5" id="KW-0560">Oxidoreductase</keyword>
<dbReference type="PANTHER" id="PTHR11082">
    <property type="entry name" value="TRNA-DIHYDROURIDINE SYNTHASE"/>
    <property type="match status" value="1"/>
</dbReference>
<feature type="non-terminal residue" evidence="7">
    <location>
        <position position="1"/>
    </location>
</feature>
<keyword evidence="4" id="KW-0819">tRNA processing</keyword>
<evidence type="ECO:0000256" key="1">
    <source>
        <dbReference type="ARBA" id="ARBA00001917"/>
    </source>
</evidence>
<dbReference type="Pfam" id="PF01207">
    <property type="entry name" value="Dus"/>
    <property type="match status" value="1"/>
</dbReference>
<name>A0A0T6B8S2_9SCAR</name>
<keyword evidence="8" id="KW-1185">Reference proteome</keyword>
<comment type="caution">
    <text evidence="7">The sequence shown here is derived from an EMBL/GenBank/DDBJ whole genome shotgun (WGS) entry which is preliminary data.</text>
</comment>
<protein>
    <recommendedName>
        <fullName evidence="6">DUS-like FMN-binding domain-containing protein</fullName>
    </recommendedName>
</protein>
<dbReference type="InterPro" id="IPR013785">
    <property type="entry name" value="Aldolase_TIM"/>
</dbReference>
<evidence type="ECO:0000256" key="3">
    <source>
        <dbReference type="ARBA" id="ARBA00022643"/>
    </source>
</evidence>
<dbReference type="CDD" id="cd02801">
    <property type="entry name" value="DUS_like_FMN"/>
    <property type="match status" value="1"/>
</dbReference>
<evidence type="ECO:0000313" key="8">
    <source>
        <dbReference type="Proteomes" id="UP000051574"/>
    </source>
</evidence>
<reference evidence="7 8" key="1">
    <citation type="submission" date="2015-09" db="EMBL/GenBank/DDBJ databases">
        <title>Draft genome of the scarab beetle Oryctes borbonicus.</title>
        <authorList>
            <person name="Meyer J.M."/>
            <person name="Markov G.V."/>
            <person name="Baskaran P."/>
            <person name="Herrmann M."/>
            <person name="Sommer R.J."/>
            <person name="Roedelsperger C."/>
        </authorList>
    </citation>
    <scope>NUCLEOTIDE SEQUENCE [LARGE SCALE GENOMIC DNA]</scope>
    <source>
        <strain evidence="7">OB123</strain>
        <tissue evidence="7">Whole animal</tissue>
    </source>
</reference>
<feature type="domain" description="DUS-like FMN-binding" evidence="6">
    <location>
        <begin position="1"/>
        <end position="187"/>
    </location>
</feature>
<dbReference type="OrthoDB" id="9977870at2759"/>
<dbReference type="EMBL" id="LJIG01009114">
    <property type="protein sequence ID" value="KRT83728.1"/>
    <property type="molecule type" value="Genomic_DNA"/>
</dbReference>
<sequence length="203" mass="22422">QFAANNLSDFLNAAKIVAPFCDGVDLNCGCPQRWAKQIGVGCVMLEKPELVADLIRQCRNQIPKSFTISVKMRILKDIKSTVDICRALDKCGVSFLAVHGRTSSQLTGEVDPISFKLINENTDCPLIANGGVKTLEECYKLQELTNCKGVMVANSILTNPMLFSGSTKADIKCIQNWLDICYNSTLSNYEHKEVIDTQTIPEK</sequence>
<keyword evidence="3" id="KW-0288">FMN</keyword>
<keyword evidence="2" id="KW-0285">Flavoprotein</keyword>
<organism evidence="7 8">
    <name type="scientific">Oryctes borbonicus</name>
    <dbReference type="NCBI Taxonomy" id="1629725"/>
    <lineage>
        <taxon>Eukaryota</taxon>
        <taxon>Metazoa</taxon>
        <taxon>Ecdysozoa</taxon>
        <taxon>Arthropoda</taxon>
        <taxon>Hexapoda</taxon>
        <taxon>Insecta</taxon>
        <taxon>Pterygota</taxon>
        <taxon>Neoptera</taxon>
        <taxon>Endopterygota</taxon>
        <taxon>Coleoptera</taxon>
        <taxon>Polyphaga</taxon>
        <taxon>Scarabaeiformia</taxon>
        <taxon>Scarabaeidae</taxon>
        <taxon>Dynastinae</taxon>
        <taxon>Oryctes</taxon>
    </lineage>
</organism>
<dbReference type="PANTHER" id="PTHR11082:SF31">
    <property type="entry name" value="TRNA-DIHYDROURIDINE(20A_20B) SYNTHASE [NAD(P)+]-LIKE"/>
    <property type="match status" value="1"/>
</dbReference>
<gene>
    <name evidence="7" type="ORF">AMK59_4769</name>
</gene>
<feature type="non-terminal residue" evidence="7">
    <location>
        <position position="203"/>
    </location>
</feature>
<comment type="cofactor">
    <cofactor evidence="1">
        <name>FMN</name>
        <dbReference type="ChEBI" id="CHEBI:58210"/>
    </cofactor>
</comment>
<evidence type="ECO:0000259" key="6">
    <source>
        <dbReference type="Pfam" id="PF01207"/>
    </source>
</evidence>
<dbReference type="Gene3D" id="3.20.20.70">
    <property type="entry name" value="Aldolase class I"/>
    <property type="match status" value="1"/>
</dbReference>
<evidence type="ECO:0000256" key="4">
    <source>
        <dbReference type="ARBA" id="ARBA00022694"/>
    </source>
</evidence>
<dbReference type="PROSITE" id="PS01136">
    <property type="entry name" value="UPF0034"/>
    <property type="match status" value="1"/>
</dbReference>
<accession>A0A0T6B8S2</accession>
<dbReference type="Proteomes" id="UP000051574">
    <property type="component" value="Unassembled WGS sequence"/>
</dbReference>
<dbReference type="InterPro" id="IPR018517">
    <property type="entry name" value="tRNA_hU_synthase_CS"/>
</dbReference>
<dbReference type="AlphaFoldDB" id="A0A0T6B8S2"/>
<evidence type="ECO:0000313" key="7">
    <source>
        <dbReference type="EMBL" id="KRT83728.1"/>
    </source>
</evidence>
<evidence type="ECO:0000256" key="2">
    <source>
        <dbReference type="ARBA" id="ARBA00022630"/>
    </source>
</evidence>
<proteinExistence type="predicted"/>
<dbReference type="InterPro" id="IPR035587">
    <property type="entry name" value="DUS-like_FMN-bd"/>
</dbReference>
<dbReference type="GO" id="GO:0017150">
    <property type="term" value="F:tRNA dihydrouridine synthase activity"/>
    <property type="evidence" value="ECO:0007669"/>
    <property type="project" value="InterPro"/>
</dbReference>
<dbReference type="GO" id="GO:0050660">
    <property type="term" value="F:flavin adenine dinucleotide binding"/>
    <property type="evidence" value="ECO:0007669"/>
    <property type="project" value="InterPro"/>
</dbReference>
<evidence type="ECO:0000256" key="5">
    <source>
        <dbReference type="ARBA" id="ARBA00023002"/>
    </source>
</evidence>
<dbReference type="SUPFAM" id="SSF51395">
    <property type="entry name" value="FMN-linked oxidoreductases"/>
    <property type="match status" value="1"/>
</dbReference>